<protein>
    <submittedName>
        <fullName evidence="1">Uncharacterized protein</fullName>
    </submittedName>
</protein>
<gene>
    <name evidence="1" type="ORF">METZ01_LOCUS74648</name>
</gene>
<evidence type="ECO:0000313" key="1">
    <source>
        <dbReference type="EMBL" id="SVA21794.1"/>
    </source>
</evidence>
<reference evidence="1" key="1">
    <citation type="submission" date="2018-05" db="EMBL/GenBank/DDBJ databases">
        <authorList>
            <person name="Lanie J.A."/>
            <person name="Ng W.-L."/>
            <person name="Kazmierczak K.M."/>
            <person name="Andrzejewski T.M."/>
            <person name="Davidsen T.M."/>
            <person name="Wayne K.J."/>
            <person name="Tettelin H."/>
            <person name="Glass J.I."/>
            <person name="Rusch D."/>
            <person name="Podicherti R."/>
            <person name="Tsui H.-C.T."/>
            <person name="Winkler M.E."/>
        </authorList>
    </citation>
    <scope>NUCLEOTIDE SEQUENCE</scope>
</reference>
<proteinExistence type="predicted"/>
<dbReference type="AlphaFoldDB" id="A0A381U133"/>
<accession>A0A381U133</accession>
<organism evidence="1">
    <name type="scientific">marine metagenome</name>
    <dbReference type="NCBI Taxonomy" id="408172"/>
    <lineage>
        <taxon>unclassified sequences</taxon>
        <taxon>metagenomes</taxon>
        <taxon>ecological metagenomes</taxon>
    </lineage>
</organism>
<name>A0A381U133_9ZZZZ</name>
<dbReference type="EMBL" id="UINC01005511">
    <property type="protein sequence ID" value="SVA21794.1"/>
    <property type="molecule type" value="Genomic_DNA"/>
</dbReference>
<sequence length="22" mass="2360">MIILNQLQKEQPSVIFSVSAGG</sequence>